<reference evidence="3 4" key="1">
    <citation type="submission" date="2016-07" db="EMBL/GenBank/DDBJ databases">
        <title>Pervasive Adenine N6-methylation of Active Genes in Fungi.</title>
        <authorList>
            <consortium name="DOE Joint Genome Institute"/>
            <person name="Mondo S.J."/>
            <person name="Dannebaum R.O."/>
            <person name="Kuo R.C."/>
            <person name="Labutti K."/>
            <person name="Haridas S."/>
            <person name="Kuo A."/>
            <person name="Salamov A."/>
            <person name="Ahrendt S.R."/>
            <person name="Lipzen A."/>
            <person name="Sullivan W."/>
            <person name="Andreopoulos W.B."/>
            <person name="Clum A."/>
            <person name="Lindquist E."/>
            <person name="Daum C."/>
            <person name="Ramamoorthy G.K."/>
            <person name="Gryganskyi A."/>
            <person name="Culley D."/>
            <person name="Magnuson J.K."/>
            <person name="James T.Y."/>
            <person name="O'Malley M.A."/>
            <person name="Stajich J.E."/>
            <person name="Spatafora J.W."/>
            <person name="Visel A."/>
            <person name="Grigoriev I.V."/>
        </authorList>
    </citation>
    <scope>NUCLEOTIDE SEQUENCE [LARGE SCALE GENOMIC DNA]</scope>
    <source>
        <strain evidence="3 4">NRRL 2496</strain>
    </source>
</reference>
<evidence type="ECO:0000313" key="3">
    <source>
        <dbReference type="EMBL" id="ORZ03428.1"/>
    </source>
</evidence>
<keyword evidence="4" id="KW-1185">Reference proteome</keyword>
<comment type="caution">
    <text evidence="3">The sequence shown here is derived from an EMBL/GenBank/DDBJ whole genome shotgun (WGS) entry which is preliminary data.</text>
</comment>
<dbReference type="Gene3D" id="2.60.120.200">
    <property type="match status" value="1"/>
</dbReference>
<dbReference type="PANTHER" id="PTHR40124:SF1">
    <property type="entry name" value="DISAGGREGATASE RELATED REPEAT PROTEIN"/>
    <property type="match status" value="1"/>
</dbReference>
<dbReference type="STRING" id="13706.A0A1X2HWF9"/>
<name>A0A1X2HWF9_SYNRA</name>
<evidence type="ECO:0000313" key="4">
    <source>
        <dbReference type="Proteomes" id="UP000242180"/>
    </source>
</evidence>
<gene>
    <name evidence="3" type="ORF">BCR43DRAFT_483349</name>
</gene>
<dbReference type="PANTHER" id="PTHR40124">
    <property type="match status" value="1"/>
</dbReference>
<dbReference type="AlphaFoldDB" id="A0A1X2HWF9"/>
<protein>
    <recommendedName>
        <fullName evidence="2">Polysaccharide lyase 14 domain-containing protein</fullName>
    </recommendedName>
</protein>
<accession>A0A1X2HWF9</accession>
<dbReference type="OMA" id="WSTRYMW"/>
<dbReference type="Pfam" id="PF21294">
    <property type="entry name" value="Polysacc_lyase_14"/>
    <property type="match status" value="1"/>
</dbReference>
<feature type="chain" id="PRO_5012010196" description="Polysaccharide lyase 14 domain-containing protein" evidence="1">
    <location>
        <begin position="20"/>
        <end position="285"/>
    </location>
</feature>
<feature type="signal peptide" evidence="1">
    <location>
        <begin position="1"/>
        <end position="19"/>
    </location>
</feature>
<dbReference type="EMBL" id="MCGN01000001">
    <property type="protein sequence ID" value="ORZ03428.1"/>
    <property type="molecule type" value="Genomic_DNA"/>
</dbReference>
<dbReference type="InterPro" id="IPR048958">
    <property type="entry name" value="Polysacc_lyase_14"/>
</dbReference>
<evidence type="ECO:0000256" key="1">
    <source>
        <dbReference type="SAM" id="SignalP"/>
    </source>
</evidence>
<keyword evidence="1" id="KW-0732">Signal</keyword>
<dbReference type="OrthoDB" id="10069995at2759"/>
<organism evidence="3 4">
    <name type="scientific">Syncephalastrum racemosum</name>
    <name type="common">Filamentous fungus</name>
    <dbReference type="NCBI Taxonomy" id="13706"/>
    <lineage>
        <taxon>Eukaryota</taxon>
        <taxon>Fungi</taxon>
        <taxon>Fungi incertae sedis</taxon>
        <taxon>Mucoromycota</taxon>
        <taxon>Mucoromycotina</taxon>
        <taxon>Mucoromycetes</taxon>
        <taxon>Mucorales</taxon>
        <taxon>Syncephalastraceae</taxon>
        <taxon>Syncephalastrum</taxon>
    </lineage>
</organism>
<proteinExistence type="predicted"/>
<dbReference type="Proteomes" id="UP000242180">
    <property type="component" value="Unassembled WGS sequence"/>
</dbReference>
<feature type="domain" description="Polysaccharide lyase 14" evidence="2">
    <location>
        <begin position="70"/>
        <end position="279"/>
    </location>
</feature>
<dbReference type="InParanoid" id="A0A1X2HWF9"/>
<sequence length="285" mass="31917">MQLLLLVLILAFTVQTCSAAYERWSFPNWNSYKGKSSTSWRKAWNIPKSTGWSWPDNDSNNKIVYNPVKSKKDSVLEVTYPKGSVNPQGTPQGGIGFYAQPIKLRREAKLVVLEYQVYFPKRFNFVKGGKLPGLYGGHQGCSGGASASTCFSTRFMWRREGAGEVYAYLPESKQRKSLCDEKGNICNPNYGYSLGRGAWSFQTGEWTTVRQTLKLNTPGKENGVVRIDVNGKKVYSESKLVFLSKNTGQVVGIAFHTFFGGNGGDWASPKKQNTFFRGFKLQALY</sequence>
<evidence type="ECO:0000259" key="2">
    <source>
        <dbReference type="Pfam" id="PF21294"/>
    </source>
</evidence>